<evidence type="ECO:0008006" key="3">
    <source>
        <dbReference type="Google" id="ProtNLM"/>
    </source>
</evidence>
<proteinExistence type="predicted"/>
<sequence length="195" mass="21376">MPLIQIPLNDVFRCFNDGGLVLFGAGSEGKFDVMPCGWCAPWGLDRVLFTAGPNHCTRELAEVSDRFLLATPTAGMAETVFRLGTTTMHEDPEKLSHAGLGFLPGLRVLPFPAGCSAWVILRRVKEGLPQFPNALLFGVAEEAWVDGDLWHEGRPLPEEDLPLDKRRLRYEAGGAWYASKGRERVLQGAQGGRTG</sequence>
<dbReference type="RefSeq" id="WP_152158614.1">
    <property type="nucleotide sequence ID" value="NZ_WEHX01000055.1"/>
</dbReference>
<dbReference type="Proteomes" id="UP000430564">
    <property type="component" value="Unassembled WGS sequence"/>
</dbReference>
<comment type="caution">
    <text evidence="1">The sequence shown here is derived from an EMBL/GenBank/DDBJ whole genome shotgun (WGS) entry which is preliminary data.</text>
</comment>
<dbReference type="EMBL" id="WEHX01000055">
    <property type="protein sequence ID" value="KAB7657439.1"/>
    <property type="molecule type" value="Genomic_DNA"/>
</dbReference>
<dbReference type="AlphaFoldDB" id="A0A6I1EWQ5"/>
<evidence type="ECO:0000313" key="2">
    <source>
        <dbReference type="Proteomes" id="UP000430564"/>
    </source>
</evidence>
<gene>
    <name evidence="1" type="ORF">GBM95_08015</name>
</gene>
<accession>A0A6I1EWQ5</accession>
<dbReference type="InterPro" id="IPR012349">
    <property type="entry name" value="Split_barrel_FMN-bd"/>
</dbReference>
<evidence type="ECO:0000313" key="1">
    <source>
        <dbReference type="EMBL" id="KAB7657439.1"/>
    </source>
</evidence>
<organism evidence="1 2">
    <name type="scientific">Sutterella seckii</name>
    <dbReference type="NCBI Taxonomy" id="1944635"/>
    <lineage>
        <taxon>Bacteria</taxon>
        <taxon>Pseudomonadati</taxon>
        <taxon>Pseudomonadota</taxon>
        <taxon>Betaproteobacteria</taxon>
        <taxon>Burkholderiales</taxon>
        <taxon>Sutterellaceae</taxon>
        <taxon>Sutterella</taxon>
    </lineage>
</organism>
<reference evidence="1 2" key="1">
    <citation type="submission" date="2019-10" db="EMBL/GenBank/DDBJ databases">
        <title>Genome diversity of Sutterella seckii.</title>
        <authorList>
            <person name="Chaplin A.V."/>
            <person name="Sokolova S.R."/>
            <person name="Mosin K.A."/>
            <person name="Ivanova E.L."/>
            <person name="Kochetkova T.O."/>
            <person name="Goltsov A.Y."/>
            <person name="Trofimov D.Y."/>
            <person name="Efimov B.A."/>
        </authorList>
    </citation>
    <scope>NUCLEOTIDE SEQUENCE [LARGE SCALE GENOMIC DNA]</scope>
    <source>
        <strain evidence="1 2">ASD393</strain>
    </source>
</reference>
<dbReference type="SUPFAM" id="SSF50475">
    <property type="entry name" value="FMN-binding split barrel"/>
    <property type="match status" value="1"/>
</dbReference>
<dbReference type="Gene3D" id="2.30.110.10">
    <property type="entry name" value="Electron Transport, Fmn-binding Protein, Chain A"/>
    <property type="match status" value="1"/>
</dbReference>
<protein>
    <recommendedName>
        <fullName evidence="3">Flavin reductase</fullName>
    </recommendedName>
</protein>
<name>A0A6I1EWQ5_9BURK</name>
<dbReference type="OrthoDB" id="9792436at2"/>